<dbReference type="GO" id="GO:0005524">
    <property type="term" value="F:ATP binding"/>
    <property type="evidence" value="ECO:0007669"/>
    <property type="project" value="InterPro"/>
</dbReference>
<dbReference type="Proteomes" id="UP000319342">
    <property type="component" value="Chromosome"/>
</dbReference>
<dbReference type="InterPro" id="IPR043129">
    <property type="entry name" value="ATPase_NBD"/>
</dbReference>
<evidence type="ECO:0000313" key="2">
    <source>
        <dbReference type="Proteomes" id="UP000319342"/>
    </source>
</evidence>
<accession>A0A518D0Q7</accession>
<name>A0A518D0Q7_9BACT</name>
<evidence type="ECO:0000313" key="1">
    <source>
        <dbReference type="EMBL" id="QDU85088.1"/>
    </source>
</evidence>
<reference evidence="1 2" key="1">
    <citation type="submission" date="2019-02" db="EMBL/GenBank/DDBJ databases">
        <title>Deep-cultivation of Planctomycetes and their phenomic and genomic characterization uncovers novel biology.</title>
        <authorList>
            <person name="Wiegand S."/>
            <person name="Jogler M."/>
            <person name="Boedeker C."/>
            <person name="Pinto D."/>
            <person name="Vollmers J."/>
            <person name="Rivas-Marin E."/>
            <person name="Kohn T."/>
            <person name="Peeters S.H."/>
            <person name="Heuer A."/>
            <person name="Rast P."/>
            <person name="Oberbeckmann S."/>
            <person name="Bunk B."/>
            <person name="Jeske O."/>
            <person name="Meyerdierks A."/>
            <person name="Storesund J.E."/>
            <person name="Kallscheuer N."/>
            <person name="Luecker S."/>
            <person name="Lage O.M."/>
            <person name="Pohl T."/>
            <person name="Merkel B.J."/>
            <person name="Hornburger P."/>
            <person name="Mueller R.-W."/>
            <person name="Bruemmer F."/>
            <person name="Labrenz M."/>
            <person name="Spormann A.M."/>
            <person name="Op den Camp H."/>
            <person name="Overmann J."/>
            <person name="Amann R."/>
            <person name="Jetten M.S.M."/>
            <person name="Mascher T."/>
            <person name="Medema M.H."/>
            <person name="Devos D.P."/>
            <person name="Kaster A.-K."/>
            <person name="Ovreas L."/>
            <person name="Rohde M."/>
            <person name="Galperin M.Y."/>
            <person name="Jogler C."/>
        </authorList>
    </citation>
    <scope>NUCLEOTIDE SEQUENCE [LARGE SCALE GENOMIC DNA]</scope>
    <source>
        <strain evidence="1 2">Pla163</strain>
    </source>
</reference>
<keyword evidence="2" id="KW-1185">Reference proteome</keyword>
<dbReference type="GO" id="GO:0016301">
    <property type="term" value="F:kinase activity"/>
    <property type="evidence" value="ECO:0007669"/>
    <property type="project" value="UniProtKB-KW"/>
</dbReference>
<protein>
    <submittedName>
        <fullName evidence="1">Anhydro-N-acetylmuramic acid kinase</fullName>
        <ecNumber evidence="1">2.7.1.170</ecNumber>
    </submittedName>
</protein>
<dbReference type="GO" id="GO:0006040">
    <property type="term" value="P:amino sugar metabolic process"/>
    <property type="evidence" value="ECO:0007669"/>
    <property type="project" value="InterPro"/>
</dbReference>
<dbReference type="GO" id="GO:0016773">
    <property type="term" value="F:phosphotransferase activity, alcohol group as acceptor"/>
    <property type="evidence" value="ECO:0007669"/>
    <property type="project" value="InterPro"/>
</dbReference>
<dbReference type="SUPFAM" id="SSF53067">
    <property type="entry name" value="Actin-like ATPase domain"/>
    <property type="match status" value="1"/>
</dbReference>
<keyword evidence="1" id="KW-0418">Kinase</keyword>
<dbReference type="Pfam" id="PF03702">
    <property type="entry name" value="AnmK"/>
    <property type="match status" value="1"/>
</dbReference>
<dbReference type="PANTHER" id="PTHR30605">
    <property type="entry name" value="ANHYDRO-N-ACETYLMURAMIC ACID KINASE"/>
    <property type="match status" value="1"/>
</dbReference>
<dbReference type="EC" id="2.7.1.170" evidence="1"/>
<dbReference type="InterPro" id="IPR005338">
    <property type="entry name" value="Anhydro_N_Ac-Mur_kinase"/>
</dbReference>
<dbReference type="GO" id="GO:0009254">
    <property type="term" value="P:peptidoglycan turnover"/>
    <property type="evidence" value="ECO:0007669"/>
    <property type="project" value="InterPro"/>
</dbReference>
<dbReference type="OrthoDB" id="9763949at2"/>
<dbReference type="AlphaFoldDB" id="A0A518D0Q7"/>
<dbReference type="Gene3D" id="3.30.420.40">
    <property type="match status" value="2"/>
</dbReference>
<dbReference type="PANTHER" id="PTHR30605:SF0">
    <property type="entry name" value="ANHYDRO-N-ACETYLMURAMIC ACID KINASE"/>
    <property type="match status" value="1"/>
</dbReference>
<proteinExistence type="predicted"/>
<organism evidence="1 2">
    <name type="scientific">Rohdeia mirabilis</name>
    <dbReference type="NCBI Taxonomy" id="2528008"/>
    <lineage>
        <taxon>Bacteria</taxon>
        <taxon>Pseudomonadati</taxon>
        <taxon>Planctomycetota</taxon>
        <taxon>Planctomycetia</taxon>
        <taxon>Planctomycetia incertae sedis</taxon>
        <taxon>Rohdeia</taxon>
    </lineage>
</organism>
<keyword evidence="1" id="KW-0808">Transferase</keyword>
<dbReference type="RefSeq" id="WP_145187795.1">
    <property type="nucleotide sequence ID" value="NZ_CP036290.1"/>
</dbReference>
<gene>
    <name evidence="1" type="primary">anmK</name>
    <name evidence="1" type="ORF">Pla163_22130</name>
</gene>
<dbReference type="EMBL" id="CP036290">
    <property type="protein sequence ID" value="QDU85088.1"/>
    <property type="molecule type" value="Genomic_DNA"/>
</dbReference>
<sequence length="363" mass="37298">MNERLAIGCMTGTSLDGLDVALVRARGTGLELEVELIDARAFDLGELREPLLDFARGGALTALGVADLARRFGELHAAAVVEVARGRALSLVAVHGQTVAHAPPNSLQLVNPWPIVRDANARVVADLRGADLAAGGEGAPITPLADLVLFGHEQKRRAIVNLGGFANVTHLPAVAPGARAAAGARITGGDVTPCNHWLDGLARHLFDRPFDEDGALAATGHADAATVARFADELTAIRSRARSMGSAEERADLERLVGDTEPHAALASAVQAIAAAVADSARDADEVLLAGGSTANRALVDALAAACHAPVHSTSAVGIDARWREAIAMAVLGLVADDGVPITLAAVTGATRPPRAGAWYRPG</sequence>